<sequence length="66" mass="6914">MMDDRIATVIRQPSQAEIDACIARAHRLRAEAAHAAAGRLFASVAGCVRSAAGRVRAMPLGRSASP</sequence>
<accession>A0A1G7QGY0</accession>
<proteinExistence type="predicted"/>
<keyword evidence="2" id="KW-1185">Reference proteome</keyword>
<reference evidence="1 2" key="1">
    <citation type="submission" date="2016-10" db="EMBL/GenBank/DDBJ databases">
        <authorList>
            <person name="de Groot N.N."/>
        </authorList>
    </citation>
    <scope>NUCLEOTIDE SEQUENCE [LARGE SCALE GENOMIC DNA]</scope>
    <source>
        <strain evidence="1 2">DSM 25584</strain>
    </source>
</reference>
<name>A0A1G7QGY0_9PROT</name>
<dbReference type="RefSeq" id="WP_090019409.1">
    <property type="nucleotide sequence ID" value="NZ_FNCE01000004.1"/>
</dbReference>
<dbReference type="AlphaFoldDB" id="A0A1G7QGY0"/>
<evidence type="ECO:0000313" key="2">
    <source>
        <dbReference type="Proteomes" id="UP000199415"/>
    </source>
</evidence>
<dbReference type="Proteomes" id="UP000199415">
    <property type="component" value="Unassembled WGS sequence"/>
</dbReference>
<evidence type="ECO:0000313" key="1">
    <source>
        <dbReference type="EMBL" id="SDF97725.1"/>
    </source>
</evidence>
<dbReference type="EMBL" id="FNCE01000004">
    <property type="protein sequence ID" value="SDF97725.1"/>
    <property type="molecule type" value="Genomic_DNA"/>
</dbReference>
<organism evidence="1 2">
    <name type="scientific">Limimonas halophila</name>
    <dbReference type="NCBI Taxonomy" id="1082479"/>
    <lineage>
        <taxon>Bacteria</taxon>
        <taxon>Pseudomonadati</taxon>
        <taxon>Pseudomonadota</taxon>
        <taxon>Alphaproteobacteria</taxon>
        <taxon>Rhodospirillales</taxon>
        <taxon>Rhodovibrionaceae</taxon>
        <taxon>Limimonas</taxon>
    </lineage>
</organism>
<protein>
    <submittedName>
        <fullName evidence="1">Uncharacterized protein</fullName>
    </submittedName>
</protein>
<dbReference type="STRING" id="1082479.SAMN05216241_1045"/>
<gene>
    <name evidence="1" type="ORF">SAMN05216241_1045</name>
</gene>